<evidence type="ECO:0000313" key="4">
    <source>
        <dbReference type="Proteomes" id="UP000553766"/>
    </source>
</evidence>
<gene>
    <name evidence="3" type="ORF">FHS89_003249</name>
</gene>
<dbReference type="InterPro" id="IPR001279">
    <property type="entry name" value="Metallo-B-lactamas"/>
</dbReference>
<dbReference type="AlphaFoldDB" id="A0A840WU43"/>
<keyword evidence="4" id="KW-1185">Reference proteome</keyword>
<dbReference type="RefSeq" id="WP_184013153.1">
    <property type="nucleotide sequence ID" value="NZ_JACIJS010000016.1"/>
</dbReference>
<dbReference type="PANTHER" id="PTHR46018">
    <property type="entry name" value="ZINC PHOSPHODIESTERASE ELAC PROTEIN 1"/>
    <property type="match status" value="1"/>
</dbReference>
<reference evidence="3 4" key="1">
    <citation type="submission" date="2020-08" db="EMBL/GenBank/DDBJ databases">
        <title>Genomic Encyclopedia of Type Strains, Phase IV (KMG-IV): sequencing the most valuable type-strain genomes for metagenomic binning, comparative biology and taxonomic classification.</title>
        <authorList>
            <person name="Goeker M."/>
        </authorList>
    </citation>
    <scope>NUCLEOTIDE SEQUENCE [LARGE SCALE GENOMIC DNA]</scope>
    <source>
        <strain evidence="3 4">DSM 103377</strain>
    </source>
</reference>
<dbReference type="CDD" id="cd07719">
    <property type="entry name" value="arylsulfatase_AtsA-like_MBL-fold"/>
    <property type="match status" value="1"/>
</dbReference>
<feature type="domain" description="Metallo-beta-lactamase" evidence="2">
    <location>
        <begin position="24"/>
        <end position="225"/>
    </location>
</feature>
<dbReference type="InterPro" id="IPR036866">
    <property type="entry name" value="RibonucZ/Hydroxyglut_hydro"/>
</dbReference>
<dbReference type="SUPFAM" id="SSF56281">
    <property type="entry name" value="Metallo-hydrolase/oxidoreductase"/>
    <property type="match status" value="1"/>
</dbReference>
<evidence type="ECO:0000313" key="3">
    <source>
        <dbReference type="EMBL" id="MBB5517202.1"/>
    </source>
</evidence>
<sequence length="288" mass="30653">MADDRLVLLGTKGGPAIRKGGPNPTASLLVMEGQPIVVDAALGVTRALVEAGMPLRELATIFLTHLHSDHVLELGGLIHTAWTSGLARQVAIYGPVGTRALWDGFRASLAFDIGIRVEDEGRPDLAQLVTVTEFGEGPVATLGGITVSALRVHHPPVTECYALRFDCDGWSVTFSSDTAYFEPLGPFAAGTDILVHEAMLLDGVDRIAKLVPNGARVKAHILASHTEAYDAARIAAAAQAGHLVLHHLLPADDPTLGEADFLREVRRAYDGPVTIPQDGHEIKRKDAP</sequence>
<keyword evidence="1" id="KW-0378">Hydrolase</keyword>
<dbReference type="PANTHER" id="PTHR46018:SF2">
    <property type="entry name" value="ZINC PHOSPHODIESTERASE ELAC PROTEIN 1"/>
    <property type="match status" value="1"/>
</dbReference>
<proteinExistence type="predicted"/>
<evidence type="ECO:0000259" key="2">
    <source>
        <dbReference type="SMART" id="SM00849"/>
    </source>
</evidence>
<protein>
    <submittedName>
        <fullName evidence="3">Ribonuclease BN (tRNA processing enzyme)</fullName>
    </submittedName>
</protein>
<dbReference type="InterPro" id="IPR044094">
    <property type="entry name" value="AtsA-like_MBL-fold"/>
</dbReference>
<accession>A0A840WU43</accession>
<dbReference type="Proteomes" id="UP000553766">
    <property type="component" value="Unassembled WGS sequence"/>
</dbReference>
<dbReference type="SMART" id="SM00849">
    <property type="entry name" value="Lactamase_B"/>
    <property type="match status" value="1"/>
</dbReference>
<organism evidence="3 4">
    <name type="scientific">Rubricella aquisinus</name>
    <dbReference type="NCBI Taxonomy" id="2028108"/>
    <lineage>
        <taxon>Bacteria</taxon>
        <taxon>Pseudomonadati</taxon>
        <taxon>Pseudomonadota</taxon>
        <taxon>Alphaproteobacteria</taxon>
        <taxon>Rhodobacterales</taxon>
        <taxon>Paracoccaceae</taxon>
        <taxon>Rubricella</taxon>
    </lineage>
</organism>
<dbReference type="Pfam" id="PF23023">
    <property type="entry name" value="Anti-Pycsar_Apyc1"/>
    <property type="match status" value="1"/>
</dbReference>
<dbReference type="EMBL" id="JACIJS010000016">
    <property type="protein sequence ID" value="MBB5517202.1"/>
    <property type="molecule type" value="Genomic_DNA"/>
</dbReference>
<dbReference type="Gene3D" id="3.60.15.10">
    <property type="entry name" value="Ribonuclease Z/Hydroxyacylglutathione hydrolase-like"/>
    <property type="match status" value="1"/>
</dbReference>
<dbReference type="GO" id="GO:0042781">
    <property type="term" value="F:3'-tRNA processing endoribonuclease activity"/>
    <property type="evidence" value="ECO:0007669"/>
    <property type="project" value="TreeGrafter"/>
</dbReference>
<name>A0A840WU43_9RHOB</name>
<comment type="caution">
    <text evidence="3">The sequence shown here is derived from an EMBL/GenBank/DDBJ whole genome shotgun (WGS) entry which is preliminary data.</text>
</comment>
<evidence type="ECO:0000256" key="1">
    <source>
        <dbReference type="ARBA" id="ARBA00022801"/>
    </source>
</evidence>